<keyword evidence="2" id="KW-0472">Membrane</keyword>
<protein>
    <submittedName>
        <fullName evidence="3">Uncharacterized protein</fullName>
    </submittedName>
</protein>
<sequence length="221" mass="23420">MSRRGGPVSNSGEQHMDPPVGLDLVAPEMYAPMLRRLALAAAGIGIGSALLAATVVSWPIAVAIGVVVGAPTVGYAFALRRRRMWMAGTMIHARRLFGERQVEVSAATGVEVLIFPARLSRIVLRVTAGEISQIIPLAMYTDAGSGREMHLLGLRRLADALAASQLAAAVSVSALLVHQLRAEARDAGLPDRPLYRAVQMARTKDAVSPVVLTDREVAALT</sequence>
<dbReference type="Proteomes" id="UP000323876">
    <property type="component" value="Unassembled WGS sequence"/>
</dbReference>
<gene>
    <name evidence="3" type="ORF">F3087_33525</name>
</gene>
<evidence type="ECO:0000256" key="1">
    <source>
        <dbReference type="SAM" id="MobiDB-lite"/>
    </source>
</evidence>
<proteinExistence type="predicted"/>
<evidence type="ECO:0000313" key="3">
    <source>
        <dbReference type="EMBL" id="KAA8884521.1"/>
    </source>
</evidence>
<keyword evidence="2" id="KW-0812">Transmembrane</keyword>
<dbReference type="EMBL" id="VXLC01000019">
    <property type="protein sequence ID" value="KAA8884521.1"/>
    <property type="molecule type" value="Genomic_DNA"/>
</dbReference>
<dbReference type="InterPro" id="IPR006311">
    <property type="entry name" value="TAT_signal"/>
</dbReference>
<name>A0A5N0EAJ1_9NOCA</name>
<evidence type="ECO:0000313" key="4">
    <source>
        <dbReference type="Proteomes" id="UP000323876"/>
    </source>
</evidence>
<evidence type="ECO:0000256" key="2">
    <source>
        <dbReference type="SAM" id="Phobius"/>
    </source>
</evidence>
<accession>A0A5N0EAJ1</accession>
<keyword evidence="2" id="KW-1133">Transmembrane helix</keyword>
<dbReference type="AlphaFoldDB" id="A0A5N0EAJ1"/>
<dbReference type="OrthoDB" id="4545264at2"/>
<dbReference type="PROSITE" id="PS51318">
    <property type="entry name" value="TAT"/>
    <property type="match status" value="1"/>
</dbReference>
<keyword evidence="4" id="KW-1185">Reference proteome</keyword>
<feature type="transmembrane region" description="Helical" evidence="2">
    <location>
        <begin position="37"/>
        <end position="54"/>
    </location>
</feature>
<comment type="caution">
    <text evidence="3">The sequence shown here is derived from an EMBL/GenBank/DDBJ whole genome shotgun (WGS) entry which is preliminary data.</text>
</comment>
<reference evidence="3 4" key="1">
    <citation type="submission" date="2019-09" db="EMBL/GenBank/DDBJ databases">
        <authorList>
            <person name="Wang X."/>
        </authorList>
    </citation>
    <scope>NUCLEOTIDE SEQUENCE [LARGE SCALE GENOMIC DNA]</scope>
    <source>
        <strain evidence="3 4">CICC 11023</strain>
    </source>
</reference>
<organism evidence="3 4">
    <name type="scientific">Nocardia colli</name>
    <dbReference type="NCBI Taxonomy" id="2545717"/>
    <lineage>
        <taxon>Bacteria</taxon>
        <taxon>Bacillati</taxon>
        <taxon>Actinomycetota</taxon>
        <taxon>Actinomycetes</taxon>
        <taxon>Mycobacteriales</taxon>
        <taxon>Nocardiaceae</taxon>
        <taxon>Nocardia</taxon>
    </lineage>
</organism>
<feature type="region of interest" description="Disordered" evidence="1">
    <location>
        <begin position="1"/>
        <end position="20"/>
    </location>
</feature>
<feature type="transmembrane region" description="Helical" evidence="2">
    <location>
        <begin position="60"/>
        <end position="79"/>
    </location>
</feature>